<evidence type="ECO:0000313" key="2">
    <source>
        <dbReference type="EMBL" id="RWX43849.1"/>
    </source>
</evidence>
<keyword evidence="1" id="KW-0732">Signal</keyword>
<evidence type="ECO:0000313" key="3">
    <source>
        <dbReference type="Proteomes" id="UP000287853"/>
    </source>
</evidence>
<keyword evidence="3" id="KW-1185">Reference proteome</keyword>
<evidence type="ECO:0008006" key="4">
    <source>
        <dbReference type="Google" id="ProtNLM"/>
    </source>
</evidence>
<sequence>MKKISTFLSLAIAATILSGCYVAPYHYQQNQQRTYGYGNQCPPPIQLEVKIKKKEEKKEEKKPECKPSCDCEPVYKPVCRY</sequence>
<dbReference type="EMBL" id="MTKO01000108">
    <property type="protein sequence ID" value="RWX43849.1"/>
    <property type="molecule type" value="Genomic_DNA"/>
</dbReference>
<protein>
    <recommendedName>
        <fullName evidence="4">Lipoprotein</fullName>
    </recommendedName>
</protein>
<dbReference type="PROSITE" id="PS51257">
    <property type="entry name" value="PROKAR_LIPOPROTEIN"/>
    <property type="match status" value="1"/>
</dbReference>
<evidence type="ECO:0000256" key="1">
    <source>
        <dbReference type="SAM" id="SignalP"/>
    </source>
</evidence>
<proteinExistence type="predicted"/>
<feature type="signal peptide" evidence="1">
    <location>
        <begin position="1"/>
        <end position="23"/>
    </location>
</feature>
<dbReference type="AlphaFoldDB" id="A0A3S3QPD6"/>
<dbReference type="Proteomes" id="UP000287853">
    <property type="component" value="Unassembled WGS sequence"/>
</dbReference>
<organism evidence="2 3">
    <name type="scientific">Candidatus Electrothrix aarhusensis</name>
    <dbReference type="NCBI Taxonomy" id="1859131"/>
    <lineage>
        <taxon>Bacteria</taxon>
        <taxon>Pseudomonadati</taxon>
        <taxon>Thermodesulfobacteriota</taxon>
        <taxon>Desulfobulbia</taxon>
        <taxon>Desulfobulbales</taxon>
        <taxon>Desulfobulbaceae</taxon>
        <taxon>Candidatus Electrothrix</taxon>
    </lineage>
</organism>
<feature type="chain" id="PRO_5018713821" description="Lipoprotein" evidence="1">
    <location>
        <begin position="24"/>
        <end position="81"/>
    </location>
</feature>
<reference evidence="2 3" key="1">
    <citation type="submission" date="2017-01" db="EMBL/GenBank/DDBJ databases">
        <title>The cable genome- insights into the physiology and evolution of filamentous bacteria capable of sulfide oxidation via long distance electron transfer.</title>
        <authorList>
            <person name="Schreiber L."/>
            <person name="Bjerg J.T."/>
            <person name="Boggild A."/>
            <person name="Van De Vossenberg J."/>
            <person name="Meysman F."/>
            <person name="Nielsen L.P."/>
            <person name="Schramm A."/>
            <person name="Kjeldsen K.U."/>
        </authorList>
    </citation>
    <scope>NUCLEOTIDE SEQUENCE [LARGE SCALE GENOMIC DNA]</scope>
    <source>
        <strain evidence="2">MCF</strain>
    </source>
</reference>
<gene>
    <name evidence="2" type="ORF">H206_02951</name>
</gene>
<comment type="caution">
    <text evidence="2">The sequence shown here is derived from an EMBL/GenBank/DDBJ whole genome shotgun (WGS) entry which is preliminary data.</text>
</comment>
<name>A0A3S3QPD6_9BACT</name>
<accession>A0A3S3QPD6</accession>